<evidence type="ECO:0000313" key="3">
    <source>
        <dbReference type="Proteomes" id="UP000584374"/>
    </source>
</evidence>
<feature type="region of interest" description="Disordered" evidence="1">
    <location>
        <begin position="550"/>
        <end position="575"/>
    </location>
</feature>
<feature type="compositionally biased region" description="Polar residues" evidence="1">
    <location>
        <begin position="1085"/>
        <end position="1101"/>
    </location>
</feature>
<feature type="compositionally biased region" description="Basic and acidic residues" evidence="1">
    <location>
        <begin position="135"/>
        <end position="146"/>
    </location>
</feature>
<feature type="region of interest" description="Disordered" evidence="1">
    <location>
        <begin position="78"/>
        <end position="157"/>
    </location>
</feature>
<feature type="compositionally biased region" description="Basic and acidic residues" evidence="1">
    <location>
        <begin position="279"/>
        <end position="290"/>
    </location>
</feature>
<sequence length="1124" mass="119562">SQTLARGGFDGVDVVALRKRVGDAWALVARLRREGLVAAAGGVGGGSVDGVGSGGGASVFGVQGRGVGGGPGVGASVFGVDAGDRGEGPAAGERGSRKRGRADDSVDEGAQRRPVGPAHVAAEAARRLGSANEAARAEARRARDAGKPYSSAALGGKFGKGKEWGRLRLAEIRREDGTGKSGLEDGENLREAARAEARRARDAGEPHSGKSLADKFGKGKSWGSTRLAEVESADRVRRSALAERLPEAGRAEARHAPDAGEPLRPAEVNREVGPSQAESAERERDAARAEARRALVTGTPYSARRLADKFGRGPRWASARLAEVRSELGVNPSAMDEQVREAARAEARRARHAGGPYTAAGLANQFGKSEGWGRLRLAEADDDDGLSRQDVEARAREAARVQARRARDAGKPYNGTALGEKYGKSAGWGRQRLAEVDSGLSWQEADGQLRAEARAEARRARDAGDLYTAAMLGAKFGRGKEWGRQRLAEIKDEGSVTRQVLEEQVREAARVEARRARDAGKPYTAVVLGEQFQRSEEWGQRRLREIRYEGGRPADDASGSAGGAPRPDAPSADVAAADRSQLNPWLAAGMAWTQSVPQADLPTLPEPPCSVDADGMRFESAAEGRPWGAGRGAGDPAGVGSSEIASAGGVDGGERAQLIAELGDLVASLRRSLVRAPDDYLPRLRGRVEHWWATLGRHGLDGVDLPALRKRVSDARALVERLRSDGVVDVSGLPERMPDVGVHVQAAGAGAGVPSPDDVGLSNADEDASGRGAGESESISAGVAGRHPGPGGRAQRFDDGQQVKEKARQEARRAHDAGQAYTGAALGEKFGFSDRWGRARLAELRAEGGVRWQTTAEQQQEQMREQARLAARSALAEGKPISAIELGARFGRGEDWGQARLREIQVADGTSRLAWEEQVREQARLAARSALAEGKPPSGASLAATFGKTAEWGCMRLREIRGGDDTTSAASQGQGRQWEEAWAEARRARDEGRPYTAVGLAEKFGRSRDWGRSRLAEIKAEGGLSRRDMGAQLREEARVEARRARDAGHPYAAEALAKKFGRSMKWARQRNREIRNEAGAPAMSRETSVPLSIETTGQGSESGVRDGARAARRRLSWPNGAAEN</sequence>
<comment type="caution">
    <text evidence="2">The sequence shown here is derived from an EMBL/GenBank/DDBJ whole genome shotgun (WGS) entry which is preliminary data.</text>
</comment>
<dbReference type="Proteomes" id="UP000584374">
    <property type="component" value="Unassembled WGS sequence"/>
</dbReference>
<dbReference type="AlphaFoldDB" id="A0A840QKF1"/>
<feature type="compositionally biased region" description="Basic and acidic residues" evidence="1">
    <location>
        <begin position="187"/>
        <end position="217"/>
    </location>
</feature>
<feature type="region of interest" description="Disordered" evidence="1">
    <location>
        <begin position="623"/>
        <end position="648"/>
    </location>
</feature>
<dbReference type="RefSeq" id="WP_184733071.1">
    <property type="nucleotide sequence ID" value="NZ_JACHIW010000004.1"/>
</dbReference>
<feature type="region of interest" description="Disordered" evidence="1">
    <location>
        <begin position="1071"/>
        <end position="1124"/>
    </location>
</feature>
<feature type="compositionally biased region" description="Basic and acidic residues" evidence="1">
    <location>
        <begin position="244"/>
        <end position="258"/>
    </location>
</feature>
<feature type="region of interest" description="Disordered" evidence="1">
    <location>
        <begin position="177"/>
        <end position="220"/>
    </location>
</feature>
<dbReference type="EMBL" id="JACHIW010000004">
    <property type="protein sequence ID" value="MBB5159969.1"/>
    <property type="molecule type" value="Genomic_DNA"/>
</dbReference>
<reference evidence="2 3" key="1">
    <citation type="submission" date="2020-08" db="EMBL/GenBank/DDBJ databases">
        <title>Sequencing the genomes of 1000 actinobacteria strains.</title>
        <authorList>
            <person name="Klenk H.-P."/>
        </authorList>
    </citation>
    <scope>NUCLEOTIDE SEQUENCE [LARGE SCALE GENOMIC DNA]</scope>
    <source>
        <strain evidence="2 3">DSM 45584</strain>
    </source>
</reference>
<dbReference type="PANTHER" id="PTHR40903:SF1">
    <property type="entry name" value="HYPHALLY REGULATED CELL WALL PROTEIN 3"/>
    <property type="match status" value="1"/>
</dbReference>
<proteinExistence type="predicted"/>
<organism evidence="2 3">
    <name type="scientific">Saccharopolyspora phatthalungensis</name>
    <dbReference type="NCBI Taxonomy" id="664693"/>
    <lineage>
        <taxon>Bacteria</taxon>
        <taxon>Bacillati</taxon>
        <taxon>Actinomycetota</taxon>
        <taxon>Actinomycetes</taxon>
        <taxon>Pseudonocardiales</taxon>
        <taxon>Pseudonocardiaceae</taxon>
        <taxon>Saccharopolyspora</taxon>
    </lineage>
</organism>
<protein>
    <submittedName>
        <fullName evidence="2">Uncharacterized protein</fullName>
    </submittedName>
</protein>
<evidence type="ECO:0000313" key="2">
    <source>
        <dbReference type="EMBL" id="MBB5159969.1"/>
    </source>
</evidence>
<feature type="non-terminal residue" evidence="2">
    <location>
        <position position="1"/>
    </location>
</feature>
<dbReference type="PANTHER" id="PTHR40903">
    <property type="entry name" value="GLYCINE-RICH CELL WALL STRUCTURAL PROTEIN 1-LIKE"/>
    <property type="match status" value="1"/>
</dbReference>
<feature type="compositionally biased region" description="Gly residues" evidence="1">
    <location>
        <begin position="627"/>
        <end position="637"/>
    </location>
</feature>
<feature type="region of interest" description="Disordered" evidence="1">
    <location>
        <begin position="244"/>
        <end position="290"/>
    </location>
</feature>
<feature type="compositionally biased region" description="Low complexity" evidence="1">
    <location>
        <begin position="556"/>
        <end position="575"/>
    </location>
</feature>
<accession>A0A840QKF1</accession>
<gene>
    <name evidence="2" type="ORF">BJ970_007570</name>
</gene>
<feature type="region of interest" description="Disordered" evidence="1">
    <location>
        <begin position="747"/>
        <end position="802"/>
    </location>
</feature>
<name>A0A840QKF1_9PSEU</name>
<evidence type="ECO:0000256" key="1">
    <source>
        <dbReference type="SAM" id="MobiDB-lite"/>
    </source>
</evidence>
<keyword evidence="3" id="KW-1185">Reference proteome</keyword>